<dbReference type="PANTHER" id="PTHR11594">
    <property type="entry name" value="40S RIBOSOMAL PROTEIN S27"/>
    <property type="match status" value="1"/>
</dbReference>
<sequence>LFRSLLFPDPEKQKLVNKFKRLVQGPNGKMIAISCKCNHVTHTFSHAKTVVKCGGCHKDLLVPRSGAAMKTAMAQKHRDLE</sequence>
<evidence type="ECO:0000256" key="4">
    <source>
        <dbReference type="ARBA" id="ARBA00022980"/>
    </source>
</evidence>
<dbReference type="Pfam" id="PF01667">
    <property type="entry name" value="Ribosomal_S27e"/>
    <property type="match status" value="1"/>
</dbReference>
<name>A0A146K5D7_9EUKA</name>
<dbReference type="SUPFAM" id="SSF57829">
    <property type="entry name" value="Zn-binding ribosomal proteins"/>
    <property type="match status" value="1"/>
</dbReference>
<keyword evidence="3" id="KW-0862">Zinc</keyword>
<dbReference type="Gene3D" id="2.20.25.100">
    <property type="entry name" value="Zn-binding ribosomal proteins"/>
    <property type="match status" value="1"/>
</dbReference>
<dbReference type="EMBL" id="GDID01005008">
    <property type="protein sequence ID" value="JAP91598.1"/>
    <property type="molecule type" value="Transcribed_RNA"/>
</dbReference>
<comment type="cofactor">
    <cofactor evidence="1">
        <name>Zn(2+)</name>
        <dbReference type="ChEBI" id="CHEBI:29105"/>
    </cofactor>
</comment>
<dbReference type="InterPro" id="IPR023407">
    <property type="entry name" value="Ribosomal_eS27_Zn-bd_dom_sf"/>
</dbReference>
<keyword evidence="5" id="KW-0687">Ribonucleoprotein</keyword>
<comment type="similarity">
    <text evidence="2">Belongs to the eukaryotic ribosomal protein eS27 family.</text>
</comment>
<dbReference type="GO" id="GO:0005840">
    <property type="term" value="C:ribosome"/>
    <property type="evidence" value="ECO:0007669"/>
    <property type="project" value="UniProtKB-KW"/>
</dbReference>
<protein>
    <submittedName>
        <fullName evidence="6">Ribosomal protein S27</fullName>
    </submittedName>
</protein>
<feature type="non-terminal residue" evidence="6">
    <location>
        <position position="1"/>
    </location>
</feature>
<evidence type="ECO:0000256" key="1">
    <source>
        <dbReference type="ARBA" id="ARBA00001947"/>
    </source>
</evidence>
<accession>A0A146K5D7</accession>
<evidence type="ECO:0000256" key="5">
    <source>
        <dbReference type="ARBA" id="ARBA00023274"/>
    </source>
</evidence>
<keyword evidence="4 6" id="KW-0689">Ribosomal protein</keyword>
<reference evidence="6" key="1">
    <citation type="submission" date="2015-07" db="EMBL/GenBank/DDBJ databases">
        <title>Adaptation to a free-living lifestyle via gene acquisitions in the diplomonad Trepomonas sp. PC1.</title>
        <authorList>
            <person name="Xu F."/>
            <person name="Jerlstrom-Hultqvist J."/>
            <person name="Kolisko M."/>
            <person name="Simpson A.G.B."/>
            <person name="Roger A.J."/>
            <person name="Svard S.G."/>
            <person name="Andersson J.O."/>
        </authorList>
    </citation>
    <scope>NUCLEOTIDE SEQUENCE</scope>
    <source>
        <strain evidence="6">PC1</strain>
    </source>
</reference>
<evidence type="ECO:0000256" key="3">
    <source>
        <dbReference type="ARBA" id="ARBA00022833"/>
    </source>
</evidence>
<dbReference type="InterPro" id="IPR011332">
    <property type="entry name" value="Ribosomal_zn-bd"/>
</dbReference>
<dbReference type="GO" id="GO:0006412">
    <property type="term" value="P:translation"/>
    <property type="evidence" value="ECO:0007669"/>
    <property type="project" value="InterPro"/>
</dbReference>
<dbReference type="AlphaFoldDB" id="A0A146K5D7"/>
<dbReference type="GO" id="GO:0003735">
    <property type="term" value="F:structural constituent of ribosome"/>
    <property type="evidence" value="ECO:0007669"/>
    <property type="project" value="InterPro"/>
</dbReference>
<organism evidence="6">
    <name type="scientific">Trepomonas sp. PC1</name>
    <dbReference type="NCBI Taxonomy" id="1076344"/>
    <lineage>
        <taxon>Eukaryota</taxon>
        <taxon>Metamonada</taxon>
        <taxon>Diplomonadida</taxon>
        <taxon>Hexamitidae</taxon>
        <taxon>Hexamitinae</taxon>
        <taxon>Trepomonas</taxon>
    </lineage>
</organism>
<dbReference type="InterPro" id="IPR000592">
    <property type="entry name" value="Ribosomal_eS27"/>
</dbReference>
<evidence type="ECO:0000256" key="2">
    <source>
        <dbReference type="ARBA" id="ARBA00010919"/>
    </source>
</evidence>
<proteinExistence type="inferred from homology"/>
<gene>
    <name evidence="6" type="ORF">TPC1_16743</name>
</gene>
<dbReference type="GO" id="GO:1990904">
    <property type="term" value="C:ribonucleoprotein complex"/>
    <property type="evidence" value="ECO:0007669"/>
    <property type="project" value="UniProtKB-KW"/>
</dbReference>
<evidence type="ECO:0000313" key="6">
    <source>
        <dbReference type="EMBL" id="JAP91598.1"/>
    </source>
</evidence>